<feature type="domain" description="HTH luxR-type" evidence="4">
    <location>
        <begin position="294"/>
        <end position="359"/>
    </location>
</feature>
<dbReference type="PRINTS" id="PR00038">
    <property type="entry name" value="HTHLUXR"/>
</dbReference>
<dbReference type="PROSITE" id="PS50043">
    <property type="entry name" value="HTH_LUXR_2"/>
    <property type="match status" value="1"/>
</dbReference>
<dbReference type="CDD" id="cd06170">
    <property type="entry name" value="LuxR_C_like"/>
    <property type="match status" value="1"/>
</dbReference>
<keyword evidence="6" id="KW-1185">Reference proteome</keyword>
<reference evidence="5" key="1">
    <citation type="submission" date="2021-03" db="EMBL/GenBank/DDBJ databases">
        <authorList>
            <person name="Kanchanasin P."/>
            <person name="Saeng-In P."/>
            <person name="Phongsopitanun W."/>
            <person name="Yuki M."/>
            <person name="Kudo T."/>
            <person name="Ohkuma M."/>
            <person name="Tanasupawat S."/>
        </authorList>
    </citation>
    <scope>NUCLEOTIDE SEQUENCE</scope>
    <source>
        <strain evidence="5">GKU 128</strain>
    </source>
</reference>
<name>A0A939PII8_9ACTN</name>
<dbReference type="InterPro" id="IPR036388">
    <property type="entry name" value="WH-like_DNA-bd_sf"/>
</dbReference>
<dbReference type="Gene3D" id="3.30.450.40">
    <property type="match status" value="1"/>
</dbReference>
<dbReference type="RefSeq" id="WP_208257720.1">
    <property type="nucleotide sequence ID" value="NZ_JAGEOJ010000009.1"/>
</dbReference>
<gene>
    <name evidence="5" type="ORF">J4573_22170</name>
</gene>
<dbReference type="Pfam" id="PF00196">
    <property type="entry name" value="GerE"/>
    <property type="match status" value="1"/>
</dbReference>
<dbReference type="PANTHER" id="PTHR44688">
    <property type="entry name" value="DNA-BINDING TRANSCRIPTIONAL ACTIVATOR DEVR_DOSR"/>
    <property type="match status" value="1"/>
</dbReference>
<evidence type="ECO:0000313" key="6">
    <source>
        <dbReference type="Proteomes" id="UP000669179"/>
    </source>
</evidence>
<evidence type="ECO:0000259" key="4">
    <source>
        <dbReference type="PROSITE" id="PS50043"/>
    </source>
</evidence>
<dbReference type="InterPro" id="IPR029016">
    <property type="entry name" value="GAF-like_dom_sf"/>
</dbReference>
<dbReference type="EMBL" id="JAGEOJ010000009">
    <property type="protein sequence ID" value="MBO2449824.1"/>
    <property type="molecule type" value="Genomic_DNA"/>
</dbReference>
<dbReference type="SMART" id="SM00421">
    <property type="entry name" value="HTH_LUXR"/>
    <property type="match status" value="1"/>
</dbReference>
<dbReference type="AlphaFoldDB" id="A0A939PII8"/>
<dbReference type="GO" id="GO:0006355">
    <property type="term" value="P:regulation of DNA-templated transcription"/>
    <property type="evidence" value="ECO:0007669"/>
    <property type="project" value="InterPro"/>
</dbReference>
<sequence length="366" mass="38775">MGGRRGGVDVLAGTDRAADATDLFTRASARLRRSVPFDAAVWAATDPETGLITAPMLVQGLGDRERCAEYWQSELLEENVLPFRDLARADVPAAGLRAATGDAPARSDRFRTLLSHQGVHDELRAVLRTGGRPWAVVSLFRSENGAAFSRHDAELVAGLSGPMASRLRRFARPSVPTAATTMPGVPGPGLVLFDPSGAATSINDEAREHLAALPPGPSVPSALGVRLPIWVLGTALQARAVARGRDRGDARTRIRTTDGRWLVCHASGLTGPGGSPGPVALVIEPAAASDLAVIVAEAYGLTPRELEITQLIARGLPTGEIAARLFISPHTVRDHLKAVFEKAGVSSRGELVARLFAEQYWPRARG</sequence>
<accession>A0A939PII8</accession>
<dbReference type="Proteomes" id="UP000669179">
    <property type="component" value="Unassembled WGS sequence"/>
</dbReference>
<evidence type="ECO:0000313" key="5">
    <source>
        <dbReference type="EMBL" id="MBO2449824.1"/>
    </source>
</evidence>
<evidence type="ECO:0000256" key="2">
    <source>
        <dbReference type="ARBA" id="ARBA00023125"/>
    </source>
</evidence>
<evidence type="ECO:0000256" key="1">
    <source>
        <dbReference type="ARBA" id="ARBA00023015"/>
    </source>
</evidence>
<dbReference type="InterPro" id="IPR000792">
    <property type="entry name" value="Tscrpt_reg_LuxR_C"/>
</dbReference>
<organism evidence="5 6">
    <name type="scientific">Actinomadura barringtoniae</name>
    <dbReference type="NCBI Taxonomy" id="1427535"/>
    <lineage>
        <taxon>Bacteria</taxon>
        <taxon>Bacillati</taxon>
        <taxon>Actinomycetota</taxon>
        <taxon>Actinomycetes</taxon>
        <taxon>Streptosporangiales</taxon>
        <taxon>Thermomonosporaceae</taxon>
        <taxon>Actinomadura</taxon>
    </lineage>
</organism>
<dbReference type="SUPFAM" id="SSF46894">
    <property type="entry name" value="C-terminal effector domain of the bipartite response regulators"/>
    <property type="match status" value="1"/>
</dbReference>
<protein>
    <submittedName>
        <fullName evidence="5">Helix-turn-helix transcriptional regulator</fullName>
    </submittedName>
</protein>
<dbReference type="Gene3D" id="1.10.10.10">
    <property type="entry name" value="Winged helix-like DNA-binding domain superfamily/Winged helix DNA-binding domain"/>
    <property type="match status" value="1"/>
</dbReference>
<keyword evidence="1" id="KW-0805">Transcription regulation</keyword>
<proteinExistence type="predicted"/>
<comment type="caution">
    <text evidence="5">The sequence shown here is derived from an EMBL/GenBank/DDBJ whole genome shotgun (WGS) entry which is preliminary data.</text>
</comment>
<dbReference type="GO" id="GO:0003677">
    <property type="term" value="F:DNA binding"/>
    <property type="evidence" value="ECO:0007669"/>
    <property type="project" value="UniProtKB-KW"/>
</dbReference>
<keyword evidence="3" id="KW-0804">Transcription</keyword>
<dbReference type="InterPro" id="IPR016032">
    <property type="entry name" value="Sig_transdc_resp-reg_C-effctor"/>
</dbReference>
<dbReference type="PROSITE" id="PS00622">
    <property type="entry name" value="HTH_LUXR_1"/>
    <property type="match status" value="1"/>
</dbReference>
<keyword evidence="2" id="KW-0238">DNA-binding</keyword>
<dbReference type="PANTHER" id="PTHR44688:SF16">
    <property type="entry name" value="DNA-BINDING TRANSCRIPTIONAL ACTIVATOR DEVR_DOSR"/>
    <property type="match status" value="1"/>
</dbReference>
<evidence type="ECO:0000256" key="3">
    <source>
        <dbReference type="ARBA" id="ARBA00023163"/>
    </source>
</evidence>